<dbReference type="EMBL" id="JAAMPC010000006">
    <property type="protein sequence ID" value="KAG2307121.1"/>
    <property type="molecule type" value="Genomic_DNA"/>
</dbReference>
<dbReference type="OrthoDB" id="45365at2759"/>
<keyword evidence="2" id="KW-1185">Reference proteome</keyword>
<dbReference type="PANTHER" id="PTHR46336:SF8">
    <property type="entry name" value="BTB DOMAIN-CONTAINING PROTEIN"/>
    <property type="match status" value="1"/>
</dbReference>
<dbReference type="GO" id="GO:0005634">
    <property type="term" value="C:nucleus"/>
    <property type="evidence" value="ECO:0007669"/>
    <property type="project" value="TreeGrafter"/>
</dbReference>
<organism evidence="1 2">
    <name type="scientific">Brassica carinata</name>
    <name type="common">Ethiopian mustard</name>
    <name type="synonym">Abyssinian cabbage</name>
    <dbReference type="NCBI Taxonomy" id="52824"/>
    <lineage>
        <taxon>Eukaryota</taxon>
        <taxon>Viridiplantae</taxon>
        <taxon>Streptophyta</taxon>
        <taxon>Embryophyta</taxon>
        <taxon>Tracheophyta</taxon>
        <taxon>Spermatophyta</taxon>
        <taxon>Magnoliopsida</taxon>
        <taxon>eudicotyledons</taxon>
        <taxon>Gunneridae</taxon>
        <taxon>Pentapetalae</taxon>
        <taxon>rosids</taxon>
        <taxon>malvids</taxon>
        <taxon>Brassicales</taxon>
        <taxon>Brassicaceae</taxon>
        <taxon>Brassiceae</taxon>
        <taxon>Brassica</taxon>
    </lineage>
</organism>
<reference evidence="1 2" key="1">
    <citation type="submission" date="2020-02" db="EMBL/GenBank/DDBJ databases">
        <authorList>
            <person name="Ma Q."/>
            <person name="Huang Y."/>
            <person name="Song X."/>
            <person name="Pei D."/>
        </authorList>
    </citation>
    <scope>NUCLEOTIDE SEQUENCE [LARGE SCALE GENOMIC DNA]</scope>
    <source>
        <strain evidence="1">Sxm20200214</strain>
        <tissue evidence="1">Leaf</tissue>
    </source>
</reference>
<proteinExistence type="predicted"/>
<dbReference type="AlphaFoldDB" id="A0A8X7SIH5"/>
<comment type="caution">
    <text evidence="1">The sequence shown here is derived from an EMBL/GenBank/DDBJ whole genome shotgun (WGS) entry which is preliminary data.</text>
</comment>
<evidence type="ECO:0000313" key="2">
    <source>
        <dbReference type="Proteomes" id="UP000886595"/>
    </source>
</evidence>
<protein>
    <submittedName>
        <fullName evidence="1">Uncharacterized protein</fullName>
    </submittedName>
</protein>
<dbReference type="Proteomes" id="UP000886595">
    <property type="component" value="Unassembled WGS sequence"/>
</dbReference>
<accession>A0A8X7SIH5</accession>
<dbReference type="InterPro" id="IPR045890">
    <property type="entry name" value="POB1-like"/>
</dbReference>
<evidence type="ECO:0000313" key="1">
    <source>
        <dbReference type="EMBL" id="KAG2307121.1"/>
    </source>
</evidence>
<dbReference type="GO" id="GO:0010114">
    <property type="term" value="P:response to red light"/>
    <property type="evidence" value="ECO:0007669"/>
    <property type="project" value="TreeGrafter"/>
</dbReference>
<dbReference type="PANTHER" id="PTHR46336">
    <property type="entry name" value="OS02G0260700 PROTEIN"/>
    <property type="match status" value="1"/>
</dbReference>
<sequence length="211" mass="23558">MYHISLSFNPKGVLYGELVTDWRKFAQAVQPLIDAAKQFLASRFRDITKFQEEVIALPLAGIRGIASGDDLLTSLSSRDHYVRQLTASVRSSSATRIGTQLIASCNSAIILEFDTTTIIQDIITNSKARNKSSHVLFDVSMKPYRSLTDTQTRRAIDRSTMRFFLSDLSCMILPDRRLIDGKDSLDKQANVQHVIGQLTSRLCLSNLSCSP</sequence>
<gene>
    <name evidence="1" type="ORF">Bca52824_026869</name>
</gene>
<name>A0A8X7SIH5_BRACI</name>